<dbReference type="Gene3D" id="1.10.1410.40">
    <property type="match status" value="1"/>
</dbReference>
<keyword evidence="5" id="KW-0479">Metal-binding</keyword>
<sequence length="447" mass="51659">RDNHSRMLRCDHPSCKRKKRTYQEQRDLDQHKAMTTKHSNSTSSLLALHLPEACEFCSARCKSKQTLSRHMEKVHSVTFKQTTEAARKSSEDLLSYYYNEVIPSSHDRKESKQKANAILRELLSKVTQTNEGVIYRGSLEKAGSASTKTKVGVANEFDFDLHLNIGSFSLDDSPYLRYRFTPAFGDDTKSLNVTKGVKIIQEPLPPGFIQIESISAPDRLKVGEHLSPRRIHEDLHKRLKEHISNIEEVTLGREVHGPAITLTFQKKGAHTIDIDLSPSLFTKELKVDSEVWGRSFLQKNSVVLATVRNEPVLLVPKKENCWLISYEKIMKEMFNMIDSSGTCRKICHKILKYDVMKWKSEKSFPGISTVLFKHHLLWFNDQHPDDEYWSTRNLARCFKAMLEDLERKIRNGRIPNYFDSKSNLLEGKDPSMLRDFENLLHERAREL</sequence>
<keyword evidence="7" id="KW-0067">ATP-binding</keyword>
<dbReference type="PROSITE" id="PS00028">
    <property type="entry name" value="ZINC_FINGER_C2H2_1"/>
    <property type="match status" value="1"/>
</dbReference>
<organism evidence="10 11">
    <name type="scientific">Clytia hemisphaerica</name>
    <dbReference type="NCBI Taxonomy" id="252671"/>
    <lineage>
        <taxon>Eukaryota</taxon>
        <taxon>Metazoa</taxon>
        <taxon>Cnidaria</taxon>
        <taxon>Hydrozoa</taxon>
        <taxon>Hydroidolina</taxon>
        <taxon>Leptothecata</taxon>
        <taxon>Obeliida</taxon>
        <taxon>Clytiidae</taxon>
        <taxon>Clytia</taxon>
    </lineage>
</organism>
<keyword evidence="6" id="KW-0547">Nucleotide-binding</keyword>
<reference evidence="10" key="1">
    <citation type="submission" date="2021-01" db="UniProtKB">
        <authorList>
            <consortium name="EnsemblMetazoa"/>
        </authorList>
    </citation>
    <scope>IDENTIFICATION</scope>
</reference>
<evidence type="ECO:0000256" key="8">
    <source>
        <dbReference type="ARBA" id="ARBA00022842"/>
    </source>
</evidence>
<keyword evidence="3" id="KW-0808">Transferase</keyword>
<evidence type="ECO:0000256" key="6">
    <source>
        <dbReference type="ARBA" id="ARBA00022741"/>
    </source>
</evidence>
<dbReference type="GO" id="GO:0016779">
    <property type="term" value="F:nucleotidyltransferase activity"/>
    <property type="evidence" value="ECO:0007669"/>
    <property type="project" value="UniProtKB-KW"/>
</dbReference>
<evidence type="ECO:0000256" key="2">
    <source>
        <dbReference type="ARBA" id="ARBA00008307"/>
    </source>
</evidence>
<keyword evidence="4" id="KW-0548">Nucleotidyltransferase</keyword>
<accession>A0A7M6DPY4</accession>
<evidence type="ECO:0000313" key="11">
    <source>
        <dbReference type="Proteomes" id="UP000594262"/>
    </source>
</evidence>
<name>A0A7M6DPY4_9CNID</name>
<dbReference type="GO" id="GO:0046872">
    <property type="term" value="F:metal ion binding"/>
    <property type="evidence" value="ECO:0007669"/>
    <property type="project" value="UniProtKB-KW"/>
</dbReference>
<evidence type="ECO:0000256" key="5">
    <source>
        <dbReference type="ARBA" id="ARBA00022723"/>
    </source>
</evidence>
<evidence type="ECO:0000313" key="10">
    <source>
        <dbReference type="EnsemblMetazoa" id="CLYHEMP021313.1"/>
    </source>
</evidence>
<dbReference type="OrthoDB" id="6125731at2759"/>
<dbReference type="GO" id="GO:0005524">
    <property type="term" value="F:ATP binding"/>
    <property type="evidence" value="ECO:0007669"/>
    <property type="project" value="UniProtKB-KW"/>
</dbReference>
<dbReference type="InterPro" id="IPR024810">
    <property type="entry name" value="MAB21L/cGLR"/>
</dbReference>
<evidence type="ECO:0000256" key="3">
    <source>
        <dbReference type="ARBA" id="ARBA00022679"/>
    </source>
</evidence>
<comment type="cofactor">
    <cofactor evidence="1">
        <name>Mg(2+)</name>
        <dbReference type="ChEBI" id="CHEBI:18420"/>
    </cofactor>
</comment>
<dbReference type="PANTHER" id="PTHR10656:SF42">
    <property type="entry name" value="CYCLIC GMP-AMP SYNTHASE-LIKE PROTEIN-RELATED"/>
    <property type="match status" value="1"/>
</dbReference>
<keyword evidence="8" id="KW-0460">Magnesium</keyword>
<dbReference type="Pfam" id="PF20266">
    <property type="entry name" value="Mab-21_C"/>
    <property type="match status" value="1"/>
</dbReference>
<evidence type="ECO:0000256" key="1">
    <source>
        <dbReference type="ARBA" id="ARBA00001946"/>
    </source>
</evidence>
<keyword evidence="11" id="KW-1185">Reference proteome</keyword>
<dbReference type="SMART" id="SM01265">
    <property type="entry name" value="Mab-21"/>
    <property type="match status" value="1"/>
</dbReference>
<dbReference type="InterPro" id="IPR046906">
    <property type="entry name" value="Mab-21_HhH/H2TH-like"/>
</dbReference>
<dbReference type="InterPro" id="IPR046903">
    <property type="entry name" value="Mab-21-like_nuc_Trfase"/>
</dbReference>
<dbReference type="Pfam" id="PF03281">
    <property type="entry name" value="Mab-21"/>
    <property type="match status" value="1"/>
</dbReference>
<protein>
    <recommendedName>
        <fullName evidence="9">C2H2-type domain-containing protein</fullName>
    </recommendedName>
</protein>
<dbReference type="InterPro" id="IPR013087">
    <property type="entry name" value="Znf_C2H2_type"/>
</dbReference>
<dbReference type="PANTHER" id="PTHR10656">
    <property type="entry name" value="CELL FATE DETERMINING PROTEIN MAB21-RELATED"/>
    <property type="match status" value="1"/>
</dbReference>
<evidence type="ECO:0000256" key="4">
    <source>
        <dbReference type="ARBA" id="ARBA00022695"/>
    </source>
</evidence>
<proteinExistence type="inferred from homology"/>
<evidence type="ECO:0000259" key="9">
    <source>
        <dbReference type="PROSITE" id="PS00028"/>
    </source>
</evidence>
<dbReference type="AlphaFoldDB" id="A0A7M6DPY4"/>
<dbReference type="EnsemblMetazoa" id="CLYHEMT021313.1">
    <property type="protein sequence ID" value="CLYHEMP021313.1"/>
    <property type="gene ID" value="CLYHEMG021313"/>
</dbReference>
<evidence type="ECO:0000256" key="7">
    <source>
        <dbReference type="ARBA" id="ARBA00022840"/>
    </source>
</evidence>
<comment type="similarity">
    <text evidence="2">Belongs to the mab-21 family.</text>
</comment>
<feature type="domain" description="C2H2-type" evidence="9">
    <location>
        <begin position="54"/>
        <end position="75"/>
    </location>
</feature>
<dbReference type="Proteomes" id="UP000594262">
    <property type="component" value="Unplaced"/>
</dbReference>
<dbReference type="Gene3D" id="3.30.460.90">
    <property type="match status" value="1"/>
</dbReference>